<comment type="caution">
    <text evidence="3">The sequence shown here is derived from an EMBL/GenBank/DDBJ whole genome shotgun (WGS) entry which is preliminary data.</text>
</comment>
<protein>
    <submittedName>
        <fullName evidence="3">Uncharacterized protein</fullName>
    </submittedName>
</protein>
<sequence length="214" mass="22433">MHTLRSTKHLSAVFLLATLAVANTLTLYRIGELGQDQPGAGIIDQVPAVTAIGVGSEGGTTYEQLQRVYIGESTFSTGTPPTLTTSTWIGEETAIFVQHASWAYRQVPDGSGRFNLVELNCTLPAEGREGSECVEVVRLTSGPTSAPTTTVTQVSTFPGTLVGRFTATGPIPTGPPPPTATANGTSGSRRDVGRWSWTSAVIGFAVLGGWRIAL</sequence>
<dbReference type="AlphaFoldDB" id="A0A8S0VUI9"/>
<evidence type="ECO:0000313" key="4">
    <source>
        <dbReference type="Proteomes" id="UP000467700"/>
    </source>
</evidence>
<evidence type="ECO:0000256" key="2">
    <source>
        <dbReference type="SAM" id="SignalP"/>
    </source>
</evidence>
<keyword evidence="2" id="KW-0732">Signal</keyword>
<feature type="signal peptide" evidence="2">
    <location>
        <begin position="1"/>
        <end position="22"/>
    </location>
</feature>
<dbReference type="EMBL" id="CACVBS010000090">
    <property type="protein sequence ID" value="CAA7270309.1"/>
    <property type="molecule type" value="Genomic_DNA"/>
</dbReference>
<accession>A0A8S0VUI9</accession>
<evidence type="ECO:0000313" key="3">
    <source>
        <dbReference type="EMBL" id="CAA7270309.1"/>
    </source>
</evidence>
<proteinExistence type="predicted"/>
<organism evidence="3 4">
    <name type="scientific">Cyclocybe aegerita</name>
    <name type="common">Black poplar mushroom</name>
    <name type="synonym">Agrocybe aegerita</name>
    <dbReference type="NCBI Taxonomy" id="1973307"/>
    <lineage>
        <taxon>Eukaryota</taxon>
        <taxon>Fungi</taxon>
        <taxon>Dikarya</taxon>
        <taxon>Basidiomycota</taxon>
        <taxon>Agaricomycotina</taxon>
        <taxon>Agaricomycetes</taxon>
        <taxon>Agaricomycetidae</taxon>
        <taxon>Agaricales</taxon>
        <taxon>Agaricineae</taxon>
        <taxon>Bolbitiaceae</taxon>
        <taxon>Cyclocybe</taxon>
    </lineage>
</organism>
<reference evidence="3 4" key="1">
    <citation type="submission" date="2020-01" db="EMBL/GenBank/DDBJ databases">
        <authorList>
            <person name="Gupta K D."/>
        </authorList>
    </citation>
    <scope>NUCLEOTIDE SEQUENCE [LARGE SCALE GENOMIC DNA]</scope>
</reference>
<evidence type="ECO:0000256" key="1">
    <source>
        <dbReference type="SAM" id="MobiDB-lite"/>
    </source>
</evidence>
<name>A0A8S0VUI9_CYCAE</name>
<dbReference type="Proteomes" id="UP000467700">
    <property type="component" value="Unassembled WGS sequence"/>
</dbReference>
<gene>
    <name evidence="3" type="ORF">AAE3_LOCUS12611</name>
</gene>
<feature type="chain" id="PRO_5035926372" evidence="2">
    <location>
        <begin position="23"/>
        <end position="214"/>
    </location>
</feature>
<dbReference type="OrthoDB" id="10414220at2759"/>
<feature type="region of interest" description="Disordered" evidence="1">
    <location>
        <begin position="165"/>
        <end position="191"/>
    </location>
</feature>
<keyword evidence="4" id="KW-1185">Reference proteome</keyword>